<feature type="region of interest" description="Disordered" evidence="1">
    <location>
        <begin position="48"/>
        <end position="68"/>
    </location>
</feature>
<evidence type="ECO:0000313" key="3">
    <source>
        <dbReference type="Proteomes" id="UP001445335"/>
    </source>
</evidence>
<evidence type="ECO:0000256" key="1">
    <source>
        <dbReference type="SAM" id="MobiDB-lite"/>
    </source>
</evidence>
<gene>
    <name evidence="2" type="ORF">WJX81_007513</name>
</gene>
<accession>A0AAW1RKT5</accession>
<feature type="compositionally biased region" description="Basic and acidic residues" evidence="1">
    <location>
        <begin position="425"/>
        <end position="436"/>
    </location>
</feature>
<reference evidence="2 3" key="1">
    <citation type="journal article" date="2024" name="Nat. Commun.">
        <title>Phylogenomics reveals the evolutionary origins of lichenization in chlorophyte algae.</title>
        <authorList>
            <person name="Puginier C."/>
            <person name="Libourel C."/>
            <person name="Otte J."/>
            <person name="Skaloud P."/>
            <person name="Haon M."/>
            <person name="Grisel S."/>
            <person name="Petersen M."/>
            <person name="Berrin J.G."/>
            <person name="Delaux P.M."/>
            <person name="Dal Grande F."/>
            <person name="Keller J."/>
        </authorList>
    </citation>
    <scope>NUCLEOTIDE SEQUENCE [LARGE SCALE GENOMIC DNA]</scope>
    <source>
        <strain evidence="2 3">SAG 245.80</strain>
    </source>
</reference>
<feature type="compositionally biased region" description="Basic and acidic residues" evidence="1">
    <location>
        <begin position="456"/>
        <end position="467"/>
    </location>
</feature>
<feature type="compositionally biased region" description="Basic and acidic residues" evidence="1">
    <location>
        <begin position="633"/>
        <end position="646"/>
    </location>
</feature>
<proteinExistence type="predicted"/>
<name>A0AAW1RKT5_9CHLO</name>
<feature type="compositionally biased region" description="Basic and acidic residues" evidence="1">
    <location>
        <begin position="549"/>
        <end position="565"/>
    </location>
</feature>
<protein>
    <submittedName>
        <fullName evidence="2">Uncharacterized protein</fullName>
    </submittedName>
</protein>
<dbReference type="AlphaFoldDB" id="A0AAW1RKT5"/>
<evidence type="ECO:0000313" key="2">
    <source>
        <dbReference type="EMBL" id="KAK9834329.1"/>
    </source>
</evidence>
<organism evidence="2 3">
    <name type="scientific">Elliptochloris bilobata</name>
    <dbReference type="NCBI Taxonomy" id="381761"/>
    <lineage>
        <taxon>Eukaryota</taxon>
        <taxon>Viridiplantae</taxon>
        <taxon>Chlorophyta</taxon>
        <taxon>core chlorophytes</taxon>
        <taxon>Trebouxiophyceae</taxon>
        <taxon>Trebouxiophyceae incertae sedis</taxon>
        <taxon>Elliptochloris clade</taxon>
        <taxon>Elliptochloris</taxon>
    </lineage>
</organism>
<dbReference type="EMBL" id="JALJOU010000032">
    <property type="protein sequence ID" value="KAK9834329.1"/>
    <property type="molecule type" value="Genomic_DNA"/>
</dbReference>
<feature type="compositionally biased region" description="Low complexity" evidence="1">
    <location>
        <begin position="48"/>
        <end position="65"/>
    </location>
</feature>
<feature type="compositionally biased region" description="Low complexity" evidence="1">
    <location>
        <begin position="647"/>
        <end position="665"/>
    </location>
</feature>
<sequence length="787" mass="80941">MGTGKGGRKETHKCHTNKGAMDSVGAGAPQGAVPTLIAAHRAPVGAPAAVGARTPARAPEARPGGVDVRKAKQLGTCEDESQGNELPWPFAETASREREFRARSTDDLHVLYKKRAGAGYNELVGAMFWTSVKAEQDELKAKLAIGTTLRWADMRPSRATLACQLEADRALDERWRKVGARRLSEVIEVFETAFEAGQVLHAGDALDAARTGPAAVKGLQDAAERATPAAQRSVAGAAAPVQAAIAPLKENKDTAAKVECDTTWLDAVPRVRGCEVAGIGELLSIKSADHNPAFASAWRVLMDAERHVVMYQLVPSGVLVTPAHLPPARARLAARLEADGALADALKALKAKQRDPTMQPAGRGAVAGEATALSVSCSSGRLEHRLVIQRTAPQGAASGAELHARKGASCSGAPAQGMGAANKATENKVEPEDRAAGPDAVPRAPAQGVDAPTKAPENKMEPEDRAAGPDAVPRAPAQGVDAPTKAPENKMEPEDRAAGPDAVPRAPAQGVDASTKSPENKMEPEDRAAGPDAVPRAPAQGVDAPTKALENKMEPEDRAAGRDAVPHTPAQDVDAPTKAPENKMEPEDRAAGPDAVPHAPSSGERDPKMLVDKTPASFAAGARAVLRDPIVDQHDKVSSPEPRPEAEAPAQLALAPPDGPADSVAEADAAALEAHASDSAPAHTLGIASAATDARVLGPAAAEVEVQPLQQAQPLPLPQPLPAEAAAPAQAAAAAPALCLLTCGVAFAAVLAGEMGPAATKPAAKAIFVGAIVIDLAGQEARLMALM</sequence>
<feature type="region of interest" description="Disordered" evidence="1">
    <location>
        <begin position="633"/>
        <end position="665"/>
    </location>
</feature>
<feature type="compositionally biased region" description="Basic and acidic residues" evidence="1">
    <location>
        <begin position="580"/>
        <end position="591"/>
    </location>
</feature>
<keyword evidence="3" id="KW-1185">Reference proteome</keyword>
<feature type="region of interest" description="Disordered" evidence="1">
    <location>
        <begin position="407"/>
        <end position="609"/>
    </location>
</feature>
<feature type="region of interest" description="Disordered" evidence="1">
    <location>
        <begin position="1"/>
        <end position="27"/>
    </location>
</feature>
<dbReference type="Proteomes" id="UP001445335">
    <property type="component" value="Unassembled WGS sequence"/>
</dbReference>
<feature type="compositionally biased region" description="Basic and acidic residues" evidence="1">
    <location>
        <begin position="518"/>
        <end position="529"/>
    </location>
</feature>
<comment type="caution">
    <text evidence="2">The sequence shown here is derived from an EMBL/GenBank/DDBJ whole genome shotgun (WGS) entry which is preliminary data.</text>
</comment>
<feature type="compositionally biased region" description="Basic and acidic residues" evidence="1">
    <location>
        <begin position="487"/>
        <end position="498"/>
    </location>
</feature>